<dbReference type="InterPro" id="IPR012859">
    <property type="entry name" value="Pilin_N_archaeal"/>
</dbReference>
<dbReference type="KEGG" id="nas:GCU68_08660"/>
<organism evidence="2 3">
    <name type="scientific">Natronorubrum aibiense</name>
    <dbReference type="NCBI Taxonomy" id="348826"/>
    <lineage>
        <taxon>Archaea</taxon>
        <taxon>Methanobacteriati</taxon>
        <taxon>Methanobacteriota</taxon>
        <taxon>Stenosarchaea group</taxon>
        <taxon>Halobacteria</taxon>
        <taxon>Halobacteriales</taxon>
        <taxon>Natrialbaceae</taxon>
        <taxon>Natronorubrum</taxon>
    </lineage>
</organism>
<proteinExistence type="predicted"/>
<protein>
    <submittedName>
        <fullName evidence="2">Type IV pilin</fullName>
    </submittedName>
</protein>
<dbReference type="AlphaFoldDB" id="A0A5P9P7N2"/>
<gene>
    <name evidence="2" type="ORF">GCU68_08660</name>
</gene>
<feature type="domain" description="Archaeal Type IV pilin N-terminal" evidence="1">
    <location>
        <begin position="2"/>
        <end position="73"/>
    </location>
</feature>
<dbReference type="OrthoDB" id="201989at2157"/>
<reference evidence="2 3" key="1">
    <citation type="journal article" date="2007" name="Int. J. Syst. Evol. Microbiol.">
        <title>Natronorubrum sulfidifaciens sp. nov., an extremely haloalkaliphilic archaeon isolated from Aiding salt lake in Xin-Jiang, China.</title>
        <authorList>
            <person name="Cui H.L."/>
            <person name="Tohty D."/>
            <person name="Liu H.C."/>
            <person name="Liu S.J."/>
            <person name="Oren A."/>
            <person name="Zhou P.J."/>
        </authorList>
    </citation>
    <scope>NUCLEOTIDE SEQUENCE [LARGE SCALE GENOMIC DNA]</scope>
    <source>
        <strain evidence="2 3">7-3</strain>
    </source>
</reference>
<sequence>MSPVVGIVALLVLTVRLAAVVAVGVGALSLETGAPTAAFELTVDGETAAVTVEHLGGDSIDVTELSVIVAVDDEELTNQPPVPFVGSSGFDGAPTGPFNAATDSEWRAGERATVVVADTNEPTIDTGDAVTVTLVVDDARVAVLEETAN</sequence>
<evidence type="ECO:0000313" key="3">
    <source>
        <dbReference type="Proteomes" id="UP000326170"/>
    </source>
</evidence>
<keyword evidence="3" id="KW-1185">Reference proteome</keyword>
<dbReference type="Pfam" id="PF07790">
    <property type="entry name" value="Pilin_N"/>
    <property type="match status" value="1"/>
</dbReference>
<evidence type="ECO:0000259" key="1">
    <source>
        <dbReference type="Pfam" id="PF07790"/>
    </source>
</evidence>
<accession>A0A5P9P7N2</accession>
<evidence type="ECO:0000313" key="2">
    <source>
        <dbReference type="EMBL" id="QFU84143.1"/>
    </source>
</evidence>
<name>A0A5P9P7N2_9EURY</name>
<dbReference type="EMBL" id="CP045488">
    <property type="protein sequence ID" value="QFU84143.1"/>
    <property type="molecule type" value="Genomic_DNA"/>
</dbReference>
<dbReference type="Proteomes" id="UP000326170">
    <property type="component" value="Chromosome"/>
</dbReference>